<evidence type="ECO:0000259" key="6">
    <source>
        <dbReference type="PROSITE" id="PS50862"/>
    </source>
</evidence>
<dbReference type="PIRSF" id="PIRSF001549">
    <property type="entry name" value="His-tRNA_synth"/>
    <property type="match status" value="1"/>
</dbReference>
<comment type="similarity">
    <text evidence="1 4">Belongs to the class-II aminoacyl-tRNA synthetase family.</text>
</comment>
<comment type="catalytic activity">
    <reaction evidence="3 4">
        <text>tRNA(His) + L-histidine + ATP = L-histidyl-tRNA(His) + AMP + diphosphate + H(+)</text>
        <dbReference type="Rhea" id="RHEA:17313"/>
        <dbReference type="Rhea" id="RHEA-COMP:9665"/>
        <dbReference type="Rhea" id="RHEA-COMP:9689"/>
        <dbReference type="ChEBI" id="CHEBI:15378"/>
        <dbReference type="ChEBI" id="CHEBI:30616"/>
        <dbReference type="ChEBI" id="CHEBI:33019"/>
        <dbReference type="ChEBI" id="CHEBI:57595"/>
        <dbReference type="ChEBI" id="CHEBI:78442"/>
        <dbReference type="ChEBI" id="CHEBI:78527"/>
        <dbReference type="ChEBI" id="CHEBI:456215"/>
        <dbReference type="EC" id="6.1.1.21"/>
    </reaction>
</comment>
<feature type="binding site" evidence="5">
    <location>
        <begin position="259"/>
        <end position="260"/>
    </location>
    <ligand>
        <name>L-histidine</name>
        <dbReference type="ChEBI" id="CHEBI:57595"/>
    </ligand>
</feature>
<dbReference type="GeneID" id="33355569"/>
<dbReference type="GO" id="GO:0006427">
    <property type="term" value="P:histidyl-tRNA aminoacylation"/>
    <property type="evidence" value="ECO:0007669"/>
    <property type="project" value="UniProtKB-UniRule"/>
</dbReference>
<feature type="binding site" evidence="5">
    <location>
        <position position="124"/>
    </location>
    <ligand>
        <name>L-histidine</name>
        <dbReference type="ChEBI" id="CHEBI:57595"/>
    </ligand>
</feature>
<dbReference type="Gene3D" id="3.30.930.10">
    <property type="entry name" value="Bira Bifunctional Protein, Domain 2"/>
    <property type="match status" value="1"/>
</dbReference>
<dbReference type="InterPro" id="IPR036621">
    <property type="entry name" value="Anticodon-bd_dom_sf"/>
</dbReference>
<dbReference type="CDD" id="cd00773">
    <property type="entry name" value="HisRS-like_core"/>
    <property type="match status" value="1"/>
</dbReference>
<geneLocation type="chloroplast" evidence="7"/>
<feature type="binding site" evidence="5">
    <location>
        <position position="255"/>
    </location>
    <ligand>
        <name>L-histidine</name>
        <dbReference type="ChEBI" id="CHEBI:57595"/>
    </ligand>
</feature>
<dbReference type="Pfam" id="PF03129">
    <property type="entry name" value="HGTP_anticodon"/>
    <property type="match status" value="1"/>
</dbReference>
<accession>A0A1Z1M8R7</accession>
<evidence type="ECO:0000256" key="5">
    <source>
        <dbReference type="PIRSR" id="PIRSR001549-1"/>
    </source>
</evidence>
<dbReference type="RefSeq" id="YP_009393814.1">
    <property type="nucleotide sequence ID" value="NC_035269.1"/>
</dbReference>
<keyword evidence="4 7" id="KW-0436">Ligase</keyword>
<feature type="binding site" evidence="5">
    <location>
        <begin position="79"/>
        <end position="81"/>
    </location>
    <ligand>
        <name>L-histidine</name>
        <dbReference type="ChEBI" id="CHEBI:57595"/>
    </ligand>
</feature>
<dbReference type="PANTHER" id="PTHR43707">
    <property type="entry name" value="HISTIDYL-TRNA SYNTHETASE"/>
    <property type="match status" value="1"/>
</dbReference>
<evidence type="ECO:0000313" key="7">
    <source>
        <dbReference type="EMBL" id="ARW62376.1"/>
    </source>
</evidence>
<dbReference type="GO" id="GO:0009507">
    <property type="term" value="C:chloroplast"/>
    <property type="evidence" value="ECO:0007669"/>
    <property type="project" value="UniProtKB-SubCell"/>
</dbReference>
<keyword evidence="7" id="KW-0934">Plastid</keyword>
<dbReference type="GO" id="GO:0004821">
    <property type="term" value="F:histidine-tRNA ligase activity"/>
    <property type="evidence" value="ECO:0007669"/>
    <property type="project" value="UniProtKB-UniRule"/>
</dbReference>
<dbReference type="HAMAP" id="MF_00127">
    <property type="entry name" value="His_tRNA_synth"/>
    <property type="match status" value="1"/>
</dbReference>
<dbReference type="EMBL" id="MF101422">
    <property type="protein sequence ID" value="ARW62376.1"/>
    <property type="molecule type" value="Genomic_DNA"/>
</dbReference>
<keyword evidence="4" id="KW-0067">ATP-binding</keyword>
<evidence type="ECO:0000256" key="3">
    <source>
        <dbReference type="ARBA" id="ARBA00047639"/>
    </source>
</evidence>
<dbReference type="EC" id="6.1.1.21" evidence="4"/>
<dbReference type="PANTHER" id="PTHR43707:SF1">
    <property type="entry name" value="HISTIDINE--TRNA LIGASE, MITOCHONDRIAL-RELATED"/>
    <property type="match status" value="1"/>
</dbReference>
<dbReference type="PROSITE" id="PS50862">
    <property type="entry name" value="AA_TRNA_LIGASE_II"/>
    <property type="match status" value="1"/>
</dbReference>
<keyword evidence="2 4" id="KW-0547">Nucleotide-binding</keyword>
<name>A0A1Z1M8R7_9FLOR</name>
<dbReference type="GO" id="GO:0005524">
    <property type="term" value="F:ATP binding"/>
    <property type="evidence" value="ECO:0007669"/>
    <property type="project" value="UniProtKB-UniRule"/>
</dbReference>
<evidence type="ECO:0000256" key="2">
    <source>
        <dbReference type="ARBA" id="ARBA00022741"/>
    </source>
</evidence>
<feature type="binding site" evidence="5">
    <location>
        <position position="128"/>
    </location>
    <ligand>
        <name>L-histidine</name>
        <dbReference type="ChEBI" id="CHEBI:57595"/>
    </ligand>
</feature>
<gene>
    <name evidence="7" type="primary">syh</name>
    <name evidence="4" type="synonym">hisS</name>
</gene>
<organism evidence="7">
    <name type="scientific">Caloglossa beccarii</name>
    <dbReference type="NCBI Taxonomy" id="131038"/>
    <lineage>
        <taxon>Eukaryota</taxon>
        <taxon>Rhodophyta</taxon>
        <taxon>Florideophyceae</taxon>
        <taxon>Rhodymeniophycidae</taxon>
        <taxon>Ceramiales</taxon>
        <taxon>Delesseriaceae</taxon>
        <taxon>Caloglossa</taxon>
    </lineage>
</organism>
<feature type="binding site" evidence="5">
    <location>
        <position position="110"/>
    </location>
    <ligand>
        <name>L-histidine</name>
        <dbReference type="ChEBI" id="CHEBI:57595"/>
    </ligand>
</feature>
<dbReference type="InterPro" id="IPR004516">
    <property type="entry name" value="HisRS/HisZ"/>
</dbReference>
<protein>
    <recommendedName>
        <fullName evidence="4">Histidine--tRNA ligase, chloroplastic</fullName>
        <ecNumber evidence="4">6.1.1.21</ecNumber>
    </recommendedName>
    <alternativeName>
        <fullName evidence="4">Histidyl-tRNA synthetase</fullName>
        <shortName evidence="4">HisRS</shortName>
    </alternativeName>
</protein>
<dbReference type="InterPro" id="IPR006195">
    <property type="entry name" value="aa-tRNA-synth_II"/>
</dbReference>
<keyword evidence="4" id="KW-0648">Protein biosynthesis</keyword>
<keyword evidence="4" id="KW-0030">Aminoacyl-tRNA synthetase</keyword>
<sequence>MQTLRGTKDILPEEIYHWQDIYYTVNKLLNIYNYHEIKTPILENTDLFLRSIGTETDIINKEMYTFEDQGQRSITLRPEGTASIARAYISNKMYEKSKINRLWYFGPMFRYERPQKGRQRQFNQLGIECLGTSSPIADIEVIKIANKVLETFGLKSYVIEINSIGNLEERTQYKDKLLNYLNQYKQDLDPDSQKRLISNPLRILDSKNLKTQNILINAPKIISCLNSESLKHFNTICEHLTYLNISYKINHRLVRGLDYYNYTAFEVKTNELGNQNTICGGGRYDKLIEQLGGPITPSVGWAIGIERLLLLATNNKIKKLSIYIIIQGTEKRQQIWDIIQIIEECKITFSLNITGNNLAKQLKQAHHSPAQICFIIGEEEIKNNYITIKWLKNSEQQKVKLSYLKAYLNTHKYLFTN</sequence>
<evidence type="ECO:0000256" key="4">
    <source>
        <dbReference type="HAMAP-Rule" id="MF_00127"/>
    </source>
</evidence>
<dbReference type="InterPro" id="IPR041715">
    <property type="entry name" value="HisRS-like_core"/>
</dbReference>
<dbReference type="SUPFAM" id="SSF52954">
    <property type="entry name" value="Class II aaRS ABD-related"/>
    <property type="match status" value="1"/>
</dbReference>
<proteinExistence type="inferred from homology"/>
<dbReference type="InterPro" id="IPR015807">
    <property type="entry name" value="His-tRNA-ligase"/>
</dbReference>
<dbReference type="InterPro" id="IPR004154">
    <property type="entry name" value="Anticodon-bd"/>
</dbReference>
<dbReference type="NCBIfam" id="TIGR00442">
    <property type="entry name" value="hisS"/>
    <property type="match status" value="1"/>
</dbReference>
<evidence type="ECO:0000256" key="1">
    <source>
        <dbReference type="ARBA" id="ARBA00008226"/>
    </source>
</evidence>
<reference evidence="7" key="1">
    <citation type="journal article" date="2017" name="J. Phycol.">
        <title>Analysis of chloroplast genomes and a supermatrix inform reclassification of the Rhodomelaceae (Rhodophyta).</title>
        <authorList>
            <person name="Diaz-Tapia P."/>
            <person name="Maggs C.A."/>
            <person name="West J.A."/>
            <person name="Verbruggen H."/>
        </authorList>
    </citation>
    <scope>NUCLEOTIDE SEQUENCE</scope>
    <source>
        <strain evidence="7">JW4523</strain>
    </source>
</reference>
<dbReference type="AlphaFoldDB" id="A0A1Z1M8R7"/>
<feature type="domain" description="Aminoacyl-transfer RNA synthetases class-II family profile" evidence="6">
    <location>
        <begin position="1"/>
        <end position="311"/>
    </location>
</feature>
<keyword evidence="7" id="KW-0150">Chloroplast</keyword>
<dbReference type="Pfam" id="PF13393">
    <property type="entry name" value="tRNA-synt_His"/>
    <property type="match status" value="1"/>
</dbReference>
<dbReference type="Gene3D" id="3.40.50.800">
    <property type="entry name" value="Anticodon-binding domain"/>
    <property type="match status" value="1"/>
</dbReference>
<dbReference type="SUPFAM" id="SSF55681">
    <property type="entry name" value="Class II aaRS and biotin synthetases"/>
    <property type="match status" value="1"/>
</dbReference>
<comment type="subcellular location">
    <subcellularLocation>
        <location evidence="4">Plastid</location>
        <location evidence="4">Chloroplast</location>
    </subcellularLocation>
</comment>
<dbReference type="InterPro" id="IPR045864">
    <property type="entry name" value="aa-tRNA-synth_II/BPL/LPL"/>
</dbReference>